<dbReference type="PANTHER" id="PTHR35024">
    <property type="entry name" value="HYPOTHETICAL CYTOSOLIC PROTEIN"/>
    <property type="match status" value="1"/>
</dbReference>
<accession>Q31HH8</accession>
<dbReference type="AlphaFoldDB" id="Q31HH8"/>
<sequence length="166" mass="17364">MGIFKSGGSKSRPAGGKTIIAAGCKINGEIKDLDGALHIDGHIDGVVETDYDVSIGDEGIVTGLIKAKSIVVSGTLEGKVACESIDILATGKLLGEVVCGEMMIESGGKFIGESRELTEGGLIVSFPENEKQKLENQARSVVEMIKNQASIMDDLQPTEAEAVKSK</sequence>
<proteinExistence type="inferred from homology"/>
<dbReference type="OrthoDB" id="5612117at2"/>
<name>Q31HH8_HYDCU</name>
<dbReference type="Pfam" id="PF04519">
    <property type="entry name" value="Bactofilin"/>
    <property type="match status" value="1"/>
</dbReference>
<dbReference type="InterPro" id="IPR007607">
    <property type="entry name" value="BacA/B"/>
</dbReference>
<dbReference type="KEGG" id="tcx:Tcr_0799"/>
<dbReference type="HOGENOM" id="CLU_072799_3_0_6"/>
<dbReference type="eggNOG" id="COG1664">
    <property type="taxonomic scope" value="Bacteria"/>
</dbReference>
<dbReference type="EMBL" id="CP000109">
    <property type="protein sequence ID" value="ABB41395.1"/>
    <property type="molecule type" value="Genomic_DNA"/>
</dbReference>
<gene>
    <name evidence="2" type="ordered locus">Tcr_0799</name>
</gene>
<comment type="similarity">
    <text evidence="1">Belongs to the bactofilin family.</text>
</comment>
<evidence type="ECO:0008006" key="3">
    <source>
        <dbReference type="Google" id="ProtNLM"/>
    </source>
</evidence>
<evidence type="ECO:0000256" key="1">
    <source>
        <dbReference type="ARBA" id="ARBA00044755"/>
    </source>
</evidence>
<dbReference type="STRING" id="317025.Tcr_0799"/>
<organism evidence="2">
    <name type="scientific">Hydrogenovibrio crunogenus (strain DSM 25203 / XCL-2)</name>
    <name type="common">Thiomicrospira crunogena</name>
    <dbReference type="NCBI Taxonomy" id="317025"/>
    <lineage>
        <taxon>Bacteria</taxon>
        <taxon>Pseudomonadati</taxon>
        <taxon>Pseudomonadota</taxon>
        <taxon>Gammaproteobacteria</taxon>
        <taxon>Thiotrichales</taxon>
        <taxon>Piscirickettsiaceae</taxon>
        <taxon>Hydrogenovibrio</taxon>
    </lineage>
</organism>
<protein>
    <recommendedName>
        <fullName evidence="3">Polymer-forming cytoskeletal protein</fullName>
    </recommendedName>
</protein>
<evidence type="ECO:0000313" key="2">
    <source>
        <dbReference type="EMBL" id="ABB41395.1"/>
    </source>
</evidence>
<dbReference type="PANTHER" id="PTHR35024:SF4">
    <property type="entry name" value="POLYMER-FORMING CYTOSKELETAL PROTEIN"/>
    <property type="match status" value="1"/>
</dbReference>
<reference evidence="2" key="1">
    <citation type="submission" date="2006-07" db="EMBL/GenBank/DDBJ databases">
        <title>Complete sequence of Thiomicrospira crunogena XCL-2.</title>
        <authorList>
            <consortium name="US DOE Joint Genome Institute"/>
            <person name="Copeland A."/>
            <person name="Lucas S."/>
            <person name="Lapidus A."/>
            <person name="Barry K."/>
            <person name="Detter J.C."/>
            <person name="Glavina del Rio T."/>
            <person name="Hammon N."/>
            <person name="Israni S."/>
            <person name="Dalin E."/>
            <person name="Tice H."/>
            <person name="Pitluck S."/>
            <person name="Chain P."/>
            <person name="Malfatti S."/>
            <person name="Shin M."/>
            <person name="Vergez L."/>
            <person name="Schmutz J."/>
            <person name="Larimer F."/>
            <person name="Land M."/>
            <person name="Hauser L."/>
            <person name="Kyrpides N."/>
            <person name="Lykidis A."/>
            <person name="Scott K.M."/>
            <person name="Sievert S."/>
            <person name="Kerfeld C."/>
            <person name="Freyermuth S."/>
            <person name="Dobrinski K."/>
            <person name="Boller A."/>
            <person name="Fitzpatrick K."/>
            <person name="Thoma P."/>
            <person name="Moore J."/>
            <person name="Richardson P."/>
        </authorList>
    </citation>
    <scope>NUCLEOTIDE SEQUENCE</scope>
    <source>
        <strain evidence="2">XCL-2</strain>
    </source>
</reference>